<feature type="domain" description="Flagellin C-terminal" evidence="6">
    <location>
        <begin position="342"/>
        <end position="427"/>
    </location>
</feature>
<dbReference type="Gene3D" id="2.60.40.4390">
    <property type="match status" value="1"/>
</dbReference>
<keyword evidence="7" id="KW-0966">Cell projection</keyword>
<keyword evidence="7" id="KW-0282">Flagellum</keyword>
<dbReference type="Pfam" id="PF00700">
    <property type="entry name" value="Flagellin_C"/>
    <property type="match status" value="1"/>
</dbReference>
<evidence type="ECO:0000256" key="4">
    <source>
        <dbReference type="RuleBase" id="RU362073"/>
    </source>
</evidence>
<dbReference type="PANTHER" id="PTHR42792">
    <property type="entry name" value="FLAGELLIN"/>
    <property type="match status" value="1"/>
</dbReference>
<dbReference type="EMBL" id="FOEE01000004">
    <property type="protein sequence ID" value="SEO78142.1"/>
    <property type="molecule type" value="Genomic_DNA"/>
</dbReference>
<evidence type="ECO:0000256" key="3">
    <source>
        <dbReference type="ARBA" id="ARBA00023143"/>
    </source>
</evidence>
<keyword evidence="4" id="KW-0964">Secreted</keyword>
<accession>A0A1H8SHI8</accession>
<evidence type="ECO:0000256" key="1">
    <source>
        <dbReference type="ARBA" id="ARBA00005709"/>
    </source>
</evidence>
<evidence type="ECO:0000313" key="7">
    <source>
        <dbReference type="EMBL" id="SEO78142.1"/>
    </source>
</evidence>
<evidence type="ECO:0000313" key="8">
    <source>
        <dbReference type="Proteomes" id="UP000198960"/>
    </source>
</evidence>
<dbReference type="Gene3D" id="6.10.10.10">
    <property type="entry name" value="Flagellar export chaperone, C-terminal domain"/>
    <property type="match status" value="1"/>
</dbReference>
<dbReference type="PRINTS" id="PR00207">
    <property type="entry name" value="FLAGELLIN"/>
</dbReference>
<protein>
    <recommendedName>
        <fullName evidence="2 4">Flagellin</fullName>
    </recommendedName>
</protein>
<dbReference type="GO" id="GO:0005198">
    <property type="term" value="F:structural molecule activity"/>
    <property type="evidence" value="ECO:0007669"/>
    <property type="project" value="UniProtKB-UniRule"/>
</dbReference>
<dbReference type="InterPro" id="IPR001029">
    <property type="entry name" value="Flagellin_N"/>
</dbReference>
<dbReference type="Gene3D" id="6.10.280.190">
    <property type="match status" value="1"/>
</dbReference>
<feature type="domain" description="Flagellin N-terminal" evidence="5">
    <location>
        <begin position="5"/>
        <end position="142"/>
    </location>
</feature>
<dbReference type="SUPFAM" id="SSF64518">
    <property type="entry name" value="Phase 1 flagellin"/>
    <property type="match status" value="1"/>
</dbReference>
<dbReference type="InterPro" id="IPR042187">
    <property type="entry name" value="Flagellin_C_sub2"/>
</dbReference>
<reference evidence="8" key="1">
    <citation type="submission" date="2016-10" db="EMBL/GenBank/DDBJ databases">
        <authorList>
            <person name="Varghese N."/>
            <person name="Submissions S."/>
        </authorList>
    </citation>
    <scope>NUCLEOTIDE SEQUENCE [LARGE SCALE GENOMIC DNA]</scope>
    <source>
        <strain evidence="8">DSM 45413</strain>
    </source>
</reference>
<sequence>MGMSVNTNVAALNSYRNLSVTNDQMSKSLERLSSGFRINRAADDAAGLAISEGLRSQIGGMKQAVRNTQDGISVVQTAEGALGTTTSILQRMRDLSVQASNAGSLNDSAKANIQKEVSQLKEELTRIASTTNFNGTKLLDGSYSGVFQVGADAGQSITVGIGSVGKGMDAAGLAVDGVDVTGVGKFAASSAAAAGKVSVGTAAASNANATLTFTQIAADAGVNDFSGASGSVKAFSQITGTISFGGKTFDLSSVDYSGVTGANPTALATNSLAALNKAAKTAFGLDSTATDPFTAAAGALTFTTPLNVAGYTDADGALSGTAADLSKATPVFSAGSGATQAIKSIDAALQTVSSIRADLGAKQNRFEHTINNLNVAVENTTASESRIRDTDMAQEMTNFTRTQILTQAGTSMLAQANQASQGILRLLG</sequence>
<keyword evidence="7" id="KW-0969">Cilium</keyword>
<dbReference type="STRING" id="673521.SAMN05660991_01725"/>
<comment type="subcellular location">
    <subcellularLocation>
        <location evidence="4">Secreted</location>
    </subcellularLocation>
    <subcellularLocation>
        <location evidence="4">Bacterial flagellum</location>
    </subcellularLocation>
</comment>
<keyword evidence="8" id="KW-1185">Reference proteome</keyword>
<dbReference type="PANTHER" id="PTHR42792:SF2">
    <property type="entry name" value="FLAGELLIN"/>
    <property type="match status" value="1"/>
</dbReference>
<comment type="similarity">
    <text evidence="1 4">Belongs to the bacterial flagellin family.</text>
</comment>
<dbReference type="AlphaFoldDB" id="A0A1H8SHI8"/>
<dbReference type="GO" id="GO:0009288">
    <property type="term" value="C:bacterial-type flagellum"/>
    <property type="evidence" value="ECO:0007669"/>
    <property type="project" value="UniProtKB-SubCell"/>
</dbReference>
<gene>
    <name evidence="7" type="ORF">SAMN05660991_01725</name>
</gene>
<name>A0A1H8SHI8_9ACTN</name>
<evidence type="ECO:0000259" key="6">
    <source>
        <dbReference type="Pfam" id="PF00700"/>
    </source>
</evidence>
<evidence type="ECO:0000256" key="2">
    <source>
        <dbReference type="ARBA" id="ARBA00020110"/>
    </source>
</evidence>
<organism evidence="7 8">
    <name type="scientific">Trujillonella endophytica</name>
    <dbReference type="NCBI Taxonomy" id="673521"/>
    <lineage>
        <taxon>Bacteria</taxon>
        <taxon>Bacillati</taxon>
        <taxon>Actinomycetota</taxon>
        <taxon>Actinomycetes</taxon>
        <taxon>Geodermatophilales</taxon>
        <taxon>Geodermatophilaceae</taxon>
        <taxon>Trujillonella</taxon>
    </lineage>
</organism>
<keyword evidence="3 4" id="KW-0975">Bacterial flagellum</keyword>
<dbReference type="Gene3D" id="1.20.1330.10">
    <property type="entry name" value="f41 fragment of flagellin, N-terminal domain"/>
    <property type="match status" value="1"/>
</dbReference>
<dbReference type="Proteomes" id="UP000198960">
    <property type="component" value="Unassembled WGS sequence"/>
</dbReference>
<dbReference type="GO" id="GO:0005576">
    <property type="term" value="C:extracellular region"/>
    <property type="evidence" value="ECO:0007669"/>
    <property type="project" value="UniProtKB-SubCell"/>
</dbReference>
<comment type="function">
    <text evidence="4">Flagellin is the subunit protein which polymerizes to form the filaments of bacterial flagella.</text>
</comment>
<dbReference type="InterPro" id="IPR001492">
    <property type="entry name" value="Flagellin"/>
</dbReference>
<dbReference type="Pfam" id="PF00669">
    <property type="entry name" value="Flagellin_N"/>
    <property type="match status" value="1"/>
</dbReference>
<proteinExistence type="inferred from homology"/>
<dbReference type="InterPro" id="IPR046358">
    <property type="entry name" value="Flagellin_C"/>
</dbReference>
<evidence type="ECO:0000259" key="5">
    <source>
        <dbReference type="Pfam" id="PF00669"/>
    </source>
</evidence>
<dbReference type="OrthoDB" id="9796789at2"/>